<keyword evidence="3" id="KW-1185">Reference proteome</keyword>
<accession>A0A9Q0BJ42</accession>
<sequence>MVRRVVTVGPRNGNRNGTAARRASAAGVHHLVLIGRLARHTDLGRRRLLASVLQLQGGGGMGHMGRMGHMSGMDGGMRVGDHQIGGHFIVGSHLHTATILAIANVIAHHLGNAILDIVVNGGGTASSRAGWSSCPRRSTAASAATTAMRTPLLRRHGN</sequence>
<comment type="caution">
    <text evidence="2">The sequence shown here is derived from an EMBL/GenBank/DDBJ whole genome shotgun (WGS) entry which is preliminary data.</text>
</comment>
<protein>
    <submittedName>
        <fullName evidence="2">Uncharacterized protein</fullName>
    </submittedName>
</protein>
<feature type="region of interest" description="Disordered" evidence="1">
    <location>
        <begin position="1"/>
        <end position="21"/>
    </location>
</feature>
<organism evidence="2 3">
    <name type="scientific">Drosophila gunungcola</name>
    <name type="common">fruit fly</name>
    <dbReference type="NCBI Taxonomy" id="103775"/>
    <lineage>
        <taxon>Eukaryota</taxon>
        <taxon>Metazoa</taxon>
        <taxon>Ecdysozoa</taxon>
        <taxon>Arthropoda</taxon>
        <taxon>Hexapoda</taxon>
        <taxon>Insecta</taxon>
        <taxon>Pterygota</taxon>
        <taxon>Neoptera</taxon>
        <taxon>Endopterygota</taxon>
        <taxon>Diptera</taxon>
        <taxon>Brachycera</taxon>
        <taxon>Muscomorpha</taxon>
        <taxon>Ephydroidea</taxon>
        <taxon>Drosophilidae</taxon>
        <taxon>Drosophila</taxon>
        <taxon>Sophophora</taxon>
    </lineage>
</organism>
<evidence type="ECO:0000313" key="3">
    <source>
        <dbReference type="Proteomes" id="UP001059596"/>
    </source>
</evidence>
<dbReference type="EMBL" id="JAMKOV010000075">
    <property type="protein sequence ID" value="KAI8034397.1"/>
    <property type="molecule type" value="Genomic_DNA"/>
</dbReference>
<feature type="compositionally biased region" description="Low complexity" evidence="1">
    <location>
        <begin position="9"/>
        <end position="21"/>
    </location>
</feature>
<dbReference type="Proteomes" id="UP001059596">
    <property type="component" value="Unassembled WGS sequence"/>
</dbReference>
<evidence type="ECO:0000256" key="1">
    <source>
        <dbReference type="SAM" id="MobiDB-lite"/>
    </source>
</evidence>
<dbReference type="AlphaFoldDB" id="A0A9Q0BJ42"/>
<name>A0A9Q0BJ42_9MUSC</name>
<proteinExistence type="predicted"/>
<evidence type="ECO:0000313" key="2">
    <source>
        <dbReference type="EMBL" id="KAI8034397.1"/>
    </source>
</evidence>
<reference evidence="2" key="1">
    <citation type="journal article" date="2023" name="Genome Biol. Evol.">
        <title>Long-read-based Genome Assembly of Drosophila gunungcola Reveals Fewer Chemosensory Genes in Flower-breeding Species.</title>
        <authorList>
            <person name="Negi A."/>
            <person name="Liao B.Y."/>
            <person name="Yeh S.D."/>
        </authorList>
    </citation>
    <scope>NUCLEOTIDE SEQUENCE</scope>
    <source>
        <strain evidence="2">Sukarami</strain>
    </source>
</reference>
<feature type="region of interest" description="Disordered" evidence="1">
    <location>
        <begin position="138"/>
        <end position="158"/>
    </location>
</feature>
<feature type="compositionally biased region" description="Low complexity" evidence="1">
    <location>
        <begin position="138"/>
        <end position="147"/>
    </location>
</feature>
<gene>
    <name evidence="2" type="ORF">M5D96_012860</name>
</gene>